<evidence type="ECO:0000313" key="2">
    <source>
        <dbReference type="EMBL" id="CCI50419.1"/>
    </source>
</evidence>
<evidence type="ECO:0000313" key="3">
    <source>
        <dbReference type="Proteomes" id="UP000053237"/>
    </source>
</evidence>
<feature type="region of interest" description="Disordered" evidence="1">
    <location>
        <begin position="308"/>
        <end position="328"/>
    </location>
</feature>
<dbReference type="AlphaFoldDB" id="A0A024GUE9"/>
<accession>A0A024GUE9</accession>
<sequence length="511" mass="57403">MSTEKRNNGAKIPAKSELKQTDGEYTQTQYALYGRKVLQSFREAKGSEWRLVLANQPFVRVYDHCDAHSSTFAVRVQCCVQTPLHTVYELMARYSKSVRLWETIIPATFCAHWQRHNEANNTSLQVPKVEKGKVTCHIDGKEDVELVRENVIVLRSTTLHAPPHRSTEKVSTYCHHLGTDQIASASVLLYTNESIVTTLNKERAQDQPKRVPCVYHLMRSISSRTSAQSSIIAKTTSNVYEITYMVKETSKANVLRLELTLSTQNPTLPSTQRAAWMQQMYQDAIALSCIQPFLNILHKIDNVPFSPHAPRCSQDATESTDSNQRTNSMEKKQVTFLSTQTTDTQSLSSREISSVCQSEASMFLARSKGSNLNASSQPIECQECKCSSSTHSNGSCQTEDCACRDTDQGKQLFQVQDDISCSTSTTSRTLDETPNLEDKMTACSVHGDNQSENSLNRAHDSDHSESALWARAAILHLESGRLSQEDMQSIRESTRQKPRVVLYQVEKTNTE</sequence>
<evidence type="ECO:0008006" key="4">
    <source>
        <dbReference type="Google" id="ProtNLM"/>
    </source>
</evidence>
<comment type="caution">
    <text evidence="2">The sequence shown here is derived from an EMBL/GenBank/DDBJ whole genome shotgun (WGS) entry which is preliminary data.</text>
</comment>
<protein>
    <recommendedName>
        <fullName evidence="4">START domain-containing protein</fullName>
    </recommendedName>
</protein>
<proteinExistence type="predicted"/>
<feature type="compositionally biased region" description="Polar residues" evidence="1">
    <location>
        <begin position="314"/>
        <end position="327"/>
    </location>
</feature>
<dbReference type="EMBL" id="CAIX01000489">
    <property type="protein sequence ID" value="CCI50419.1"/>
    <property type="molecule type" value="Genomic_DNA"/>
</dbReference>
<name>A0A024GUE9_9STRA</name>
<reference evidence="2 3" key="1">
    <citation type="submission" date="2012-05" db="EMBL/GenBank/DDBJ databases">
        <title>Recombination and specialization in a pathogen metapopulation.</title>
        <authorList>
            <person name="Gardiner A."/>
            <person name="Kemen E."/>
            <person name="Schultz-Larsen T."/>
            <person name="MacLean D."/>
            <person name="Van Oosterhout C."/>
            <person name="Jones J.D.G."/>
        </authorList>
    </citation>
    <scope>NUCLEOTIDE SEQUENCE [LARGE SCALE GENOMIC DNA]</scope>
    <source>
        <strain evidence="2 3">Ac Nc2</strain>
    </source>
</reference>
<dbReference type="Proteomes" id="UP000053237">
    <property type="component" value="Unassembled WGS sequence"/>
</dbReference>
<organism evidence="2 3">
    <name type="scientific">Albugo candida</name>
    <dbReference type="NCBI Taxonomy" id="65357"/>
    <lineage>
        <taxon>Eukaryota</taxon>
        <taxon>Sar</taxon>
        <taxon>Stramenopiles</taxon>
        <taxon>Oomycota</taxon>
        <taxon>Peronosporomycetes</taxon>
        <taxon>Albuginales</taxon>
        <taxon>Albuginaceae</taxon>
        <taxon>Albugo</taxon>
    </lineage>
</organism>
<keyword evidence="3" id="KW-1185">Reference proteome</keyword>
<gene>
    <name evidence="2" type="ORF">BN9_121480</name>
</gene>
<dbReference type="InParanoid" id="A0A024GUE9"/>
<evidence type="ECO:0000256" key="1">
    <source>
        <dbReference type="SAM" id="MobiDB-lite"/>
    </source>
</evidence>